<accession>A7TIX1</accession>
<keyword evidence="1" id="KW-0732">Signal</keyword>
<dbReference type="RefSeq" id="XP_001645641.1">
    <property type="nucleotide sequence ID" value="XM_001645591.1"/>
</dbReference>
<feature type="chain" id="PRO_5002712869" description="SAP domain-containing protein" evidence="1">
    <location>
        <begin position="22"/>
        <end position="419"/>
    </location>
</feature>
<proteinExistence type="predicted"/>
<gene>
    <name evidence="2" type="ORF">Kpol_541p26</name>
</gene>
<dbReference type="STRING" id="436907.A7TIX1"/>
<sequence length="419" mass="49580">MLIRLSLIITIFLGILPTIFADSVRSAFNYNVDKWNNEDFLEYITDNINLINGVVNNLHRNFEDNINLFDEDYLKDERIVDLSDWLFDTWSNSNIQNILVKSGIIDKSDKLNDSEKLIKLIKSNFDQICKALKVSKYYPSLDYFQNWTLKDIKLWLKRYNIEIDNSKINNRQDLVNLLRENIFVKTYEVNAKRQKIFQQLRSINEILFDSNGKLKRNILKQIPESDLQEWLWSHGIPTNDRNNLFEKVNANIELLKKDYQNYLDIKRENTNLYNLIPQWLQNGLHNVMSDQLYNINNWSKEKLGSYLEKNGIKHSDYDTLKKLQNLVMESINKIPSTINGWVQSHGEILQEKLFFLQREANLSREQLEDKFDEILNSKSTNELLTFLKKMGVEVNLNATKSQLISVIKDHIGEYWKNLN</sequence>
<name>A7TIX1_VANPO</name>
<dbReference type="GeneID" id="5546032"/>
<dbReference type="HOGENOM" id="CLU_028751_0_0_1"/>
<reference evidence="2 3" key="1">
    <citation type="journal article" date="2007" name="Proc. Natl. Acad. Sci. U.S.A.">
        <title>Independent sorting-out of thousands of duplicated gene pairs in two yeast species descended from a whole-genome duplication.</title>
        <authorList>
            <person name="Scannell D.R."/>
            <person name="Frank A.C."/>
            <person name="Conant G.C."/>
            <person name="Byrne K.P."/>
            <person name="Woolfit M."/>
            <person name="Wolfe K.H."/>
        </authorList>
    </citation>
    <scope>NUCLEOTIDE SEQUENCE [LARGE SCALE GENOMIC DNA]</scope>
    <source>
        <strain evidence="3">ATCC 22028 / DSM 70294 / BCRC 21397 / CBS 2163 / NBRC 10782 / NRRL Y-8283 / UCD 57-17</strain>
    </source>
</reference>
<dbReference type="InParanoid" id="A7TIX1"/>
<dbReference type="InterPro" id="IPR018803">
    <property type="entry name" value="Ish1/Msc1-like"/>
</dbReference>
<dbReference type="AlphaFoldDB" id="A7TIX1"/>
<evidence type="ECO:0000313" key="2">
    <source>
        <dbReference type="EMBL" id="EDO17783.1"/>
    </source>
</evidence>
<dbReference type="Pfam" id="PF10281">
    <property type="entry name" value="Ish1"/>
    <property type="match status" value="1"/>
</dbReference>
<dbReference type="Proteomes" id="UP000000267">
    <property type="component" value="Unassembled WGS sequence"/>
</dbReference>
<evidence type="ECO:0008006" key="4">
    <source>
        <dbReference type="Google" id="ProtNLM"/>
    </source>
</evidence>
<evidence type="ECO:0000313" key="3">
    <source>
        <dbReference type="Proteomes" id="UP000000267"/>
    </source>
</evidence>
<dbReference type="EMBL" id="DS480398">
    <property type="protein sequence ID" value="EDO17783.1"/>
    <property type="molecule type" value="Genomic_DNA"/>
</dbReference>
<dbReference type="eggNOG" id="ENOG502RNIV">
    <property type="taxonomic scope" value="Eukaryota"/>
</dbReference>
<dbReference type="OrthoDB" id="2527403at2759"/>
<protein>
    <recommendedName>
        <fullName evidence="4">SAP domain-containing protein</fullName>
    </recommendedName>
</protein>
<dbReference type="KEGG" id="vpo:Kpol_541p26"/>
<organism evidence="3">
    <name type="scientific">Vanderwaltozyma polyspora (strain ATCC 22028 / DSM 70294 / BCRC 21397 / CBS 2163 / NBRC 10782 / NRRL Y-8283 / UCD 57-17)</name>
    <name type="common">Kluyveromyces polysporus</name>
    <dbReference type="NCBI Taxonomy" id="436907"/>
    <lineage>
        <taxon>Eukaryota</taxon>
        <taxon>Fungi</taxon>
        <taxon>Dikarya</taxon>
        <taxon>Ascomycota</taxon>
        <taxon>Saccharomycotina</taxon>
        <taxon>Saccharomycetes</taxon>
        <taxon>Saccharomycetales</taxon>
        <taxon>Saccharomycetaceae</taxon>
        <taxon>Vanderwaltozyma</taxon>
    </lineage>
</organism>
<keyword evidence="3" id="KW-1185">Reference proteome</keyword>
<feature type="signal peptide" evidence="1">
    <location>
        <begin position="1"/>
        <end position="21"/>
    </location>
</feature>
<evidence type="ECO:0000256" key="1">
    <source>
        <dbReference type="SAM" id="SignalP"/>
    </source>
</evidence>
<dbReference type="PhylomeDB" id="A7TIX1"/>